<reference evidence="1 2" key="1">
    <citation type="journal article" date="2018" name="PLoS Genet.">
        <title>Population sequencing reveals clonal diversity and ancestral inbreeding in the grapevine cultivar Chardonnay.</title>
        <authorList>
            <person name="Roach M.J."/>
            <person name="Johnson D.L."/>
            <person name="Bohlmann J."/>
            <person name="van Vuuren H.J."/>
            <person name="Jones S.J."/>
            <person name="Pretorius I.S."/>
            <person name="Schmidt S.A."/>
            <person name="Borneman A.R."/>
        </authorList>
    </citation>
    <scope>NUCLEOTIDE SEQUENCE [LARGE SCALE GENOMIC DNA]</scope>
    <source>
        <strain evidence="2">cv. Chardonnay</strain>
        <tissue evidence="1">Leaf</tissue>
    </source>
</reference>
<dbReference type="Proteomes" id="UP000288805">
    <property type="component" value="Unassembled WGS sequence"/>
</dbReference>
<gene>
    <name evidence="1" type="ORF">CK203_032139</name>
</gene>
<organism evidence="1 2">
    <name type="scientific">Vitis vinifera</name>
    <name type="common">Grape</name>
    <dbReference type="NCBI Taxonomy" id="29760"/>
    <lineage>
        <taxon>Eukaryota</taxon>
        <taxon>Viridiplantae</taxon>
        <taxon>Streptophyta</taxon>
        <taxon>Embryophyta</taxon>
        <taxon>Tracheophyta</taxon>
        <taxon>Spermatophyta</taxon>
        <taxon>Magnoliopsida</taxon>
        <taxon>eudicotyledons</taxon>
        <taxon>Gunneridae</taxon>
        <taxon>Pentapetalae</taxon>
        <taxon>rosids</taxon>
        <taxon>Vitales</taxon>
        <taxon>Vitaceae</taxon>
        <taxon>Viteae</taxon>
        <taxon>Vitis</taxon>
    </lineage>
</organism>
<comment type="caution">
    <text evidence="1">The sequence shown here is derived from an EMBL/GenBank/DDBJ whole genome shotgun (WGS) entry which is preliminary data.</text>
</comment>
<evidence type="ECO:0000313" key="2">
    <source>
        <dbReference type="Proteomes" id="UP000288805"/>
    </source>
</evidence>
<evidence type="ECO:0000313" key="1">
    <source>
        <dbReference type="EMBL" id="RVW98676.1"/>
    </source>
</evidence>
<accession>A0A438IPQ0</accession>
<name>A0A438IPQ0_VITVI</name>
<dbReference type="EMBL" id="QGNW01000092">
    <property type="protein sequence ID" value="RVW98676.1"/>
    <property type="molecule type" value="Genomic_DNA"/>
</dbReference>
<proteinExistence type="predicted"/>
<protein>
    <submittedName>
        <fullName evidence="1">Uncharacterized protein</fullName>
    </submittedName>
</protein>
<sequence length="164" mass="18085">MPNENNSELWPQNPRQIFTTVTTWRGNSIIVYTPMALSLISTSISLHPGPSPFIIPKHRLFKLCSSSSCFRTSAQSGGTEGRGVTQEDPPLPAALSGMYMHVSTVFFVQHVFDLLIFVEIDHLICMVVSQSGVGNLIDIELLDSVVSCLPEKFGSWVDRDMASI</sequence>
<dbReference type="AlphaFoldDB" id="A0A438IPQ0"/>